<dbReference type="Proteomes" id="UP000787568">
    <property type="component" value="Unassembled WGS sequence"/>
</dbReference>
<proteinExistence type="predicted"/>
<dbReference type="AlphaFoldDB" id="A0AAJ0ZJ24"/>
<feature type="domain" description="Type 4 secretion system PilS N-terminal" evidence="2">
    <location>
        <begin position="43"/>
        <end position="170"/>
    </location>
</feature>
<name>A0AAJ0ZJ24_9PSED</name>
<reference evidence="3" key="1">
    <citation type="submission" date="2020-12" db="EMBL/GenBank/DDBJ databases">
        <title>Generalized mutagenesis with transposon Tn5. A laboratory procedure for the identification of genes responsible for a bacterial phenotype and its regulation, illustrated with phenazine production in Pseudomonas chlororaphis.</title>
        <authorList>
            <person name="Muzio F."/>
            <person name="Sobrero P."/>
            <person name="Agaras B."/>
            <person name="Valverde C."/>
        </authorList>
    </citation>
    <scope>NUCLEOTIDE SEQUENCE</scope>
    <source>
        <strain evidence="3">SMMP3</strain>
    </source>
</reference>
<keyword evidence="1" id="KW-0812">Transmembrane</keyword>
<dbReference type="RefSeq" id="WP_216310717.1">
    <property type="nucleotide sequence ID" value="NZ_JAEEFW010000004.1"/>
</dbReference>
<gene>
    <name evidence="3" type="ORF">I8747_11810</name>
</gene>
<dbReference type="Pfam" id="PF08805">
    <property type="entry name" value="PilS"/>
    <property type="match status" value="1"/>
</dbReference>
<evidence type="ECO:0000313" key="3">
    <source>
        <dbReference type="EMBL" id="MBU4633482.1"/>
    </source>
</evidence>
<feature type="transmembrane region" description="Helical" evidence="1">
    <location>
        <begin position="12"/>
        <end position="36"/>
    </location>
</feature>
<protein>
    <submittedName>
        <fullName evidence="3">Pilus assembly protein PilX</fullName>
    </submittedName>
</protein>
<evidence type="ECO:0000259" key="2">
    <source>
        <dbReference type="Pfam" id="PF08805"/>
    </source>
</evidence>
<sequence length="171" mass="17655">MAIHASSKQRGFLSIDGVFWMMLIAVALGFITWMSWGMIGNSDVAIEQSNISTMIANTKKLKGSTGYGASGTNLVPSLINVAGTGSMGKSGTSLVNQWNGAVTVVSNGMTYTITELNVPKSACIVLATKVAKDQQTTTSINGGSATSGEIIGTAASTSCSTEANTIAWTVY</sequence>
<accession>A0AAJ0ZJ24</accession>
<comment type="caution">
    <text evidence="3">The sequence shown here is derived from an EMBL/GenBank/DDBJ whole genome shotgun (WGS) entry which is preliminary data.</text>
</comment>
<organism evidence="3 4">
    <name type="scientific">Pseudomonas chlororaphis subsp. aurantiaca</name>
    <dbReference type="NCBI Taxonomy" id="86192"/>
    <lineage>
        <taxon>Bacteria</taxon>
        <taxon>Pseudomonadati</taxon>
        <taxon>Pseudomonadota</taxon>
        <taxon>Gammaproteobacteria</taxon>
        <taxon>Pseudomonadales</taxon>
        <taxon>Pseudomonadaceae</taxon>
        <taxon>Pseudomonas</taxon>
    </lineage>
</organism>
<dbReference type="InterPro" id="IPR014911">
    <property type="entry name" value="PilS_N"/>
</dbReference>
<dbReference type="EMBL" id="JAEEFW010000004">
    <property type="protein sequence ID" value="MBU4633482.1"/>
    <property type="molecule type" value="Genomic_DNA"/>
</dbReference>
<keyword evidence="1" id="KW-0472">Membrane</keyword>
<evidence type="ECO:0000313" key="4">
    <source>
        <dbReference type="Proteomes" id="UP000787568"/>
    </source>
</evidence>
<keyword evidence="1" id="KW-1133">Transmembrane helix</keyword>
<evidence type="ECO:0000256" key="1">
    <source>
        <dbReference type="SAM" id="Phobius"/>
    </source>
</evidence>